<evidence type="ECO:0000256" key="6">
    <source>
        <dbReference type="ARBA" id="ARBA00022692"/>
    </source>
</evidence>
<comment type="subcellular location">
    <subcellularLocation>
        <location evidence="1 12">Golgi apparatus</location>
        <location evidence="1 12">Golgi stack membrane</location>
        <topology evidence="1 12">Single-pass type II membrane protein</topology>
    </subcellularLocation>
</comment>
<comment type="similarity">
    <text evidence="3 12">Belongs to the glycosyltransferase 10 family.</text>
</comment>
<dbReference type="Pfam" id="PF17039">
    <property type="entry name" value="Glyco_tran_10_N"/>
    <property type="match status" value="1"/>
</dbReference>
<dbReference type="FunFam" id="3.40.50.11660:FF:000004">
    <property type="entry name" value="Glycoprotein 3-alpha-L-fucosyltransferase A"/>
    <property type="match status" value="1"/>
</dbReference>
<dbReference type="GO" id="GO:0008417">
    <property type="term" value="F:fucosyltransferase activity"/>
    <property type="evidence" value="ECO:0007669"/>
    <property type="project" value="InterPro"/>
</dbReference>
<evidence type="ECO:0000256" key="1">
    <source>
        <dbReference type="ARBA" id="ARBA00004447"/>
    </source>
</evidence>
<dbReference type="GO" id="GO:0032580">
    <property type="term" value="C:Golgi cisterna membrane"/>
    <property type="evidence" value="ECO:0007669"/>
    <property type="project" value="UniProtKB-SubCell"/>
</dbReference>
<sequence>STSLCPHQYGDVCSVYLVMWIHLAEFVKLCAAFSSIALTAQILVWYGALTLVNERGIQRPEQSYLHSQSRNIIASSDEFNDYSTDRIEEQLAYIPDKLASQPVVIYHPKNAASVQPGFAEFERNDCPVKNCFLTTSEEHMRTAHVIFFSPTSLVSLEHLRPADQLWVMQLLESPENTDSLKAYNGKINYTASYRWNSDIVTPYLRWNWTANLPNMGYPLFNYAKGKTKKAAWFVSHCLTNNKRREYALQLQLYIQVDIYGDCGDRRIGRREGVRTLRSDYKFYLSFENSNCRDYVTEKFFDNALSNDVIPIVMGPPKQFYERIAPPHSFIHVDDFDGPKALAGYLHEIDQNDILFNEYFLWKRMGTLMDSRFWCRLCAIVQQPPPKTYEDIDAWWHKQGDCRWSHVRSE</sequence>
<dbReference type="PANTHER" id="PTHR48438:SF1">
    <property type="entry name" value="ALPHA-(1,3)-FUCOSYLTRANSFERASE C-RELATED"/>
    <property type="match status" value="1"/>
</dbReference>
<evidence type="ECO:0000256" key="3">
    <source>
        <dbReference type="ARBA" id="ARBA00008919"/>
    </source>
</evidence>
<evidence type="ECO:0000313" key="15">
    <source>
        <dbReference type="Proteomes" id="UP000887569"/>
    </source>
</evidence>
<keyword evidence="4 12" id="KW-0328">Glycosyltransferase</keyword>
<dbReference type="SUPFAM" id="SSF53756">
    <property type="entry name" value="UDP-Glycosyltransferase/glycogen phosphorylase"/>
    <property type="match status" value="1"/>
</dbReference>
<dbReference type="EC" id="2.4.1.-" evidence="12"/>
<dbReference type="Proteomes" id="UP000887569">
    <property type="component" value="Unplaced"/>
</dbReference>
<keyword evidence="10" id="KW-0472">Membrane</keyword>
<evidence type="ECO:0000256" key="9">
    <source>
        <dbReference type="ARBA" id="ARBA00023034"/>
    </source>
</evidence>
<dbReference type="AlphaFoldDB" id="A0A915A4C7"/>
<dbReference type="InterPro" id="IPR038577">
    <property type="entry name" value="GT10-like_C_sf"/>
</dbReference>
<keyword evidence="15" id="KW-1185">Reference proteome</keyword>
<dbReference type="Pfam" id="PF00852">
    <property type="entry name" value="Glyco_transf_10"/>
    <property type="match status" value="1"/>
</dbReference>
<evidence type="ECO:0000256" key="8">
    <source>
        <dbReference type="ARBA" id="ARBA00022989"/>
    </source>
</evidence>
<dbReference type="InterPro" id="IPR055270">
    <property type="entry name" value="Glyco_tran_10_C"/>
</dbReference>
<dbReference type="InterPro" id="IPR001503">
    <property type="entry name" value="Glyco_trans_10"/>
</dbReference>
<evidence type="ECO:0000256" key="12">
    <source>
        <dbReference type="RuleBase" id="RU003832"/>
    </source>
</evidence>
<accession>A0A915A4C7</accession>
<evidence type="ECO:0000259" key="14">
    <source>
        <dbReference type="Pfam" id="PF17039"/>
    </source>
</evidence>
<evidence type="ECO:0000256" key="2">
    <source>
        <dbReference type="ARBA" id="ARBA00004922"/>
    </source>
</evidence>
<keyword evidence="8" id="KW-1133">Transmembrane helix</keyword>
<name>A0A915A4C7_PARUN</name>
<dbReference type="WBParaSite" id="PgR001X_g042_t01">
    <property type="protein sequence ID" value="PgR001X_g042_t01"/>
    <property type="gene ID" value="PgR001X_g042"/>
</dbReference>
<feature type="domain" description="Fucosyltransferase N-terminal" evidence="14">
    <location>
        <begin position="120"/>
        <end position="203"/>
    </location>
</feature>
<reference evidence="16" key="1">
    <citation type="submission" date="2022-11" db="UniProtKB">
        <authorList>
            <consortium name="WormBaseParasite"/>
        </authorList>
    </citation>
    <scope>IDENTIFICATION</scope>
</reference>
<keyword evidence="6 12" id="KW-0812">Transmembrane</keyword>
<evidence type="ECO:0000259" key="13">
    <source>
        <dbReference type="Pfam" id="PF00852"/>
    </source>
</evidence>
<evidence type="ECO:0000256" key="7">
    <source>
        <dbReference type="ARBA" id="ARBA00022968"/>
    </source>
</evidence>
<organism evidence="15 16">
    <name type="scientific">Parascaris univalens</name>
    <name type="common">Nematode worm</name>
    <dbReference type="NCBI Taxonomy" id="6257"/>
    <lineage>
        <taxon>Eukaryota</taxon>
        <taxon>Metazoa</taxon>
        <taxon>Ecdysozoa</taxon>
        <taxon>Nematoda</taxon>
        <taxon>Chromadorea</taxon>
        <taxon>Rhabditida</taxon>
        <taxon>Spirurina</taxon>
        <taxon>Ascaridomorpha</taxon>
        <taxon>Ascaridoidea</taxon>
        <taxon>Ascarididae</taxon>
        <taxon>Parascaris</taxon>
    </lineage>
</organism>
<evidence type="ECO:0000256" key="11">
    <source>
        <dbReference type="ARBA" id="ARBA00023180"/>
    </source>
</evidence>
<proteinExistence type="inferred from homology"/>
<evidence type="ECO:0000256" key="10">
    <source>
        <dbReference type="ARBA" id="ARBA00023136"/>
    </source>
</evidence>
<dbReference type="InterPro" id="IPR031481">
    <property type="entry name" value="Glyco_tran_10_N"/>
</dbReference>
<dbReference type="Gene3D" id="3.40.50.11660">
    <property type="entry name" value="Glycosyl transferase family 10, C-terminal domain"/>
    <property type="match status" value="1"/>
</dbReference>
<comment type="pathway">
    <text evidence="2">Protein modification; protein glycosylation.</text>
</comment>
<evidence type="ECO:0000256" key="5">
    <source>
        <dbReference type="ARBA" id="ARBA00022679"/>
    </source>
</evidence>
<protein>
    <recommendedName>
        <fullName evidence="12">Fucosyltransferase</fullName>
        <ecNumber evidence="12">2.4.1.-</ecNumber>
    </recommendedName>
</protein>
<feature type="domain" description="Fucosyltransferase C-terminal" evidence="13">
    <location>
        <begin position="224"/>
        <end position="394"/>
    </location>
</feature>
<keyword evidence="9 12" id="KW-0333">Golgi apparatus</keyword>
<evidence type="ECO:0000256" key="4">
    <source>
        <dbReference type="ARBA" id="ARBA00022676"/>
    </source>
</evidence>
<keyword evidence="7" id="KW-0735">Signal-anchor</keyword>
<evidence type="ECO:0000313" key="16">
    <source>
        <dbReference type="WBParaSite" id="PgR001X_g042_t01"/>
    </source>
</evidence>
<keyword evidence="11" id="KW-0325">Glycoprotein</keyword>
<dbReference type="PANTHER" id="PTHR48438">
    <property type="entry name" value="ALPHA-(1,3)-FUCOSYLTRANSFERASE C-RELATED"/>
    <property type="match status" value="1"/>
</dbReference>
<keyword evidence="5 12" id="KW-0808">Transferase</keyword>